<dbReference type="InterPro" id="IPR035979">
    <property type="entry name" value="RBD_domain_sf"/>
</dbReference>
<evidence type="ECO:0000256" key="6">
    <source>
        <dbReference type="ARBA" id="ARBA00022884"/>
    </source>
</evidence>
<protein>
    <recommendedName>
        <fullName evidence="4">RAD52 motif-containing protein 1</fullName>
    </recommendedName>
</protein>
<gene>
    <name evidence="11" type="ORF">GDO86_014456</name>
</gene>
<dbReference type="InterPro" id="IPR057652">
    <property type="entry name" value="DSRM_RDM1"/>
</dbReference>
<keyword evidence="7" id="KW-0238">DNA-binding</keyword>
<comment type="caution">
    <text evidence="11">The sequence shown here is derived from an EMBL/GenBank/DDBJ whole genome shotgun (WGS) entry which is preliminary data.</text>
</comment>
<evidence type="ECO:0000256" key="2">
    <source>
        <dbReference type="ARBA" id="ARBA00004604"/>
    </source>
</evidence>
<dbReference type="InterPro" id="IPR012677">
    <property type="entry name" value="Nucleotide-bd_a/b_plait_sf"/>
</dbReference>
<dbReference type="InterPro" id="IPR034200">
    <property type="entry name" value="RDM1_RRM"/>
</dbReference>
<dbReference type="GO" id="GO:0003723">
    <property type="term" value="F:RNA binding"/>
    <property type="evidence" value="ECO:0007669"/>
    <property type="project" value="UniProtKB-UniRule"/>
</dbReference>
<dbReference type="PANTHER" id="PTHR31164">
    <property type="entry name" value="RAD52 MOTIF-CONTAINING PROTEIN 1"/>
    <property type="match status" value="1"/>
</dbReference>
<keyword evidence="12" id="KW-1185">Reference proteome</keyword>
<organism evidence="11 12">
    <name type="scientific">Hymenochirus boettgeri</name>
    <name type="common">Congo dwarf clawed frog</name>
    <dbReference type="NCBI Taxonomy" id="247094"/>
    <lineage>
        <taxon>Eukaryota</taxon>
        <taxon>Metazoa</taxon>
        <taxon>Chordata</taxon>
        <taxon>Craniata</taxon>
        <taxon>Vertebrata</taxon>
        <taxon>Euteleostomi</taxon>
        <taxon>Amphibia</taxon>
        <taxon>Batrachia</taxon>
        <taxon>Anura</taxon>
        <taxon>Pipoidea</taxon>
        <taxon>Pipidae</taxon>
        <taxon>Pipinae</taxon>
        <taxon>Hymenochirus</taxon>
    </lineage>
</organism>
<dbReference type="PANTHER" id="PTHR31164:SF1">
    <property type="entry name" value="RAD52 MOTIF-CONTAINING PROTEIN 1"/>
    <property type="match status" value="1"/>
</dbReference>
<comment type="subcellular location">
    <subcellularLocation>
        <location evidence="1">Cytoplasm</location>
    </subcellularLocation>
    <subcellularLocation>
        <location evidence="2">Nucleus</location>
        <location evidence="2">Nucleolus</location>
    </subcellularLocation>
</comment>
<evidence type="ECO:0000256" key="3">
    <source>
        <dbReference type="ARBA" id="ARBA00011738"/>
    </source>
</evidence>
<keyword evidence="8" id="KW-0539">Nucleus</keyword>
<dbReference type="CDD" id="cd12364">
    <property type="entry name" value="RRM_RDM1"/>
    <property type="match status" value="1"/>
</dbReference>
<dbReference type="InterPro" id="IPR040224">
    <property type="entry name" value="RDM1"/>
</dbReference>
<evidence type="ECO:0000256" key="8">
    <source>
        <dbReference type="ARBA" id="ARBA00023242"/>
    </source>
</evidence>
<keyword evidence="6 9" id="KW-0694">RNA-binding</keyword>
<dbReference type="GO" id="GO:0005730">
    <property type="term" value="C:nucleolus"/>
    <property type="evidence" value="ECO:0007669"/>
    <property type="project" value="UniProtKB-SubCell"/>
</dbReference>
<sequence>MDPEIVSFTIPTESNKIVFVWNISALRSEEEIYFSLLQVFSQFGALYTLKIFPNAGDPGYYAVIKYYCARDARRAQEACDHKNLFQDSPLKVRVCVKQKGFQYKSLLLNSSRCQDLANHYLGFNGWSKRIIALQNISGLDEDEGDPQEEIKQRYLCVLEVLIPAYGVSSRGVGVAEETLIKQKDPTDFLQKTGNLQKYAAQKALSDAFQKILLLVFENGKVAVEYVSPDDNTVDCLTEEELQGLIQVNDFTWTSFNPDGEEEILGELTFHEDALGAED</sequence>
<dbReference type="EMBL" id="JAACNH010000003">
    <property type="protein sequence ID" value="KAG8447014.1"/>
    <property type="molecule type" value="Genomic_DNA"/>
</dbReference>
<keyword evidence="5" id="KW-0963">Cytoplasm</keyword>
<evidence type="ECO:0000256" key="9">
    <source>
        <dbReference type="PROSITE-ProRule" id="PRU00176"/>
    </source>
</evidence>
<evidence type="ECO:0000313" key="12">
    <source>
        <dbReference type="Proteomes" id="UP000812440"/>
    </source>
</evidence>
<name>A0A8T2JU47_9PIPI</name>
<dbReference type="InterPro" id="IPR000504">
    <property type="entry name" value="RRM_dom"/>
</dbReference>
<dbReference type="OrthoDB" id="6287754at2759"/>
<reference evidence="11" key="1">
    <citation type="thesis" date="2020" institute="ProQuest LLC" country="789 East Eisenhower Parkway, Ann Arbor, MI, USA">
        <title>Comparative Genomics and Chromosome Evolution.</title>
        <authorList>
            <person name="Mudd A.B."/>
        </authorList>
    </citation>
    <scope>NUCLEOTIDE SEQUENCE</scope>
    <source>
        <strain evidence="11">Female2</strain>
        <tissue evidence="11">Blood</tissue>
    </source>
</reference>
<dbReference type="SUPFAM" id="SSF54928">
    <property type="entry name" value="RNA-binding domain, RBD"/>
    <property type="match status" value="1"/>
</dbReference>
<evidence type="ECO:0000259" key="10">
    <source>
        <dbReference type="PROSITE" id="PS50102"/>
    </source>
</evidence>
<dbReference type="SUPFAM" id="SSF54768">
    <property type="entry name" value="dsRNA-binding domain-like"/>
    <property type="match status" value="1"/>
</dbReference>
<accession>A0A8T2JU47</accession>
<feature type="domain" description="RRM" evidence="10">
    <location>
        <begin position="16"/>
        <end position="97"/>
    </location>
</feature>
<evidence type="ECO:0000313" key="11">
    <source>
        <dbReference type="EMBL" id="KAG8447014.1"/>
    </source>
</evidence>
<dbReference type="GO" id="GO:0005737">
    <property type="term" value="C:cytoplasm"/>
    <property type="evidence" value="ECO:0007669"/>
    <property type="project" value="UniProtKB-SubCell"/>
</dbReference>
<proteinExistence type="predicted"/>
<dbReference type="PROSITE" id="PS50102">
    <property type="entry name" value="RRM"/>
    <property type="match status" value="1"/>
</dbReference>
<dbReference type="AlphaFoldDB" id="A0A8T2JU47"/>
<dbReference type="Gene3D" id="3.30.70.330">
    <property type="match status" value="1"/>
</dbReference>
<evidence type="ECO:0000256" key="1">
    <source>
        <dbReference type="ARBA" id="ARBA00004496"/>
    </source>
</evidence>
<dbReference type="GO" id="GO:0003677">
    <property type="term" value="F:DNA binding"/>
    <property type="evidence" value="ECO:0007669"/>
    <property type="project" value="UniProtKB-KW"/>
</dbReference>
<dbReference type="Pfam" id="PF25517">
    <property type="entry name" value="DSRM_RDM1"/>
    <property type="match status" value="1"/>
</dbReference>
<evidence type="ECO:0000256" key="7">
    <source>
        <dbReference type="ARBA" id="ARBA00023125"/>
    </source>
</evidence>
<evidence type="ECO:0000256" key="4">
    <source>
        <dbReference type="ARBA" id="ARBA00013723"/>
    </source>
</evidence>
<comment type="subunit">
    <text evidence="3">Homodimer.</text>
</comment>
<evidence type="ECO:0000256" key="5">
    <source>
        <dbReference type="ARBA" id="ARBA00022490"/>
    </source>
</evidence>
<dbReference type="Proteomes" id="UP000812440">
    <property type="component" value="Chromosome 8_10"/>
</dbReference>